<dbReference type="Pfam" id="PF07581">
    <property type="entry name" value="Glug"/>
    <property type="match status" value="2"/>
</dbReference>
<comment type="caution">
    <text evidence="6">The sequence shown here is derived from an EMBL/GenBank/DDBJ whole genome shotgun (WGS) entry which is preliminary data.</text>
</comment>
<evidence type="ECO:0000313" key="6">
    <source>
        <dbReference type="EMBL" id="THE63272.1"/>
    </source>
</evidence>
<feature type="domain" description="GLUG" evidence="3">
    <location>
        <begin position="788"/>
        <end position="811"/>
    </location>
</feature>
<reference evidence="6 7" key="1">
    <citation type="submission" date="2018-10" db="EMBL/GenBank/DDBJ databases">
        <title>Natronolimnobius sp. XQ-INN 246 isolated from Inner Mongolia Autonomous Region of China.</title>
        <authorList>
            <person name="Xue Q."/>
        </authorList>
    </citation>
    <scope>NUCLEOTIDE SEQUENCE [LARGE SCALE GENOMIC DNA]</scope>
    <source>
        <strain evidence="6 7">XQ-INN 246</strain>
    </source>
</reference>
<dbReference type="InterPro" id="IPR008969">
    <property type="entry name" value="CarboxyPept-like_regulatory"/>
</dbReference>
<dbReference type="Proteomes" id="UP000318864">
    <property type="component" value="Unassembled WGS sequence"/>
</dbReference>
<dbReference type="InterPro" id="IPR011635">
    <property type="entry name" value="CARDB"/>
</dbReference>
<protein>
    <recommendedName>
        <fullName evidence="8">PGF-pre-PGF domain-containing protein</fullName>
    </recommendedName>
</protein>
<feature type="domain" description="CARDB" evidence="4">
    <location>
        <begin position="2024"/>
        <end position="2104"/>
    </location>
</feature>
<accession>A0A4S3THB5</accession>
<feature type="compositionally biased region" description="Gly residues" evidence="1">
    <location>
        <begin position="2630"/>
        <end position="2642"/>
    </location>
</feature>
<name>A0A4S3THB5_9EURY</name>
<keyword evidence="2" id="KW-1133">Transmembrane helix</keyword>
<dbReference type="EMBL" id="RBZW01000067">
    <property type="protein sequence ID" value="THE63272.1"/>
    <property type="molecule type" value="Genomic_DNA"/>
</dbReference>
<evidence type="ECO:0000259" key="5">
    <source>
        <dbReference type="Pfam" id="PF13229"/>
    </source>
</evidence>
<dbReference type="Pfam" id="PF07705">
    <property type="entry name" value="CARDB"/>
    <property type="match status" value="2"/>
</dbReference>
<dbReference type="SUPFAM" id="SSF49464">
    <property type="entry name" value="Carboxypeptidase regulatory domain-like"/>
    <property type="match status" value="2"/>
</dbReference>
<evidence type="ECO:0000313" key="7">
    <source>
        <dbReference type="Proteomes" id="UP000318864"/>
    </source>
</evidence>
<dbReference type="InterPro" id="IPR013784">
    <property type="entry name" value="Carb-bd-like_fold"/>
</dbReference>
<keyword evidence="2" id="KW-0812">Transmembrane</keyword>
<evidence type="ECO:0000256" key="2">
    <source>
        <dbReference type="SAM" id="Phobius"/>
    </source>
</evidence>
<feature type="region of interest" description="Disordered" evidence="1">
    <location>
        <begin position="2371"/>
        <end position="2397"/>
    </location>
</feature>
<dbReference type="NCBIfam" id="TIGR03804">
    <property type="entry name" value="para_beta_helix"/>
    <property type="match status" value="1"/>
</dbReference>
<gene>
    <name evidence="6" type="ORF">D8Y22_19095</name>
</gene>
<dbReference type="GO" id="GO:0030246">
    <property type="term" value="F:carbohydrate binding"/>
    <property type="evidence" value="ECO:0007669"/>
    <property type="project" value="InterPro"/>
</dbReference>
<evidence type="ECO:0000259" key="3">
    <source>
        <dbReference type="Pfam" id="PF07581"/>
    </source>
</evidence>
<dbReference type="RefSeq" id="WP_141466248.1">
    <property type="nucleotide sequence ID" value="NZ_RBZW01000067.1"/>
</dbReference>
<dbReference type="Pfam" id="PF13620">
    <property type="entry name" value="CarboxypepD_reg"/>
    <property type="match status" value="1"/>
</dbReference>
<keyword evidence="7" id="KW-1185">Reference proteome</keyword>
<proteinExistence type="predicted"/>
<feature type="domain" description="CARDB" evidence="4">
    <location>
        <begin position="1558"/>
        <end position="1631"/>
    </location>
</feature>
<sequence length="2865" mass="293341">MRDRRTALRTVFFVAVALVALGVSGVAAADGPAGMDGDGTESEPYEITNATQLQAMEEDLGAHYVLVENVDADRDAFVPIGNSTSQFTGSFDGQGHTVERLFIDDSRDSIPSEDVGLFGNTSGATIENVGIEDANIVGESGVGALIGVADDTDVSNVYVGEKVVVSGDTRFGGLIGVHEGSGTVSDSLAICDLGCRFDDPDTSGRLVGTGSGTVTDSYYRSGSDDHEMIGEGYDGDALTGSDSVETLPFDFDDTWIATDYYPILQGSVDDYSLEVTDEVLTVGDTTNVIVELRRPVIGSQSATEPASITTNEYVSIDGQTLTAERGGTGTVTASASGYSDEASVTITGPPTFEISEAVFSDTVDAGENVTVSATIENVGTEAGETDVELAVADETETTTVALADGESESVELEYELPPDIETGSVDATLSTADDSLEQSVDVNGNETVSGTLTDGATGETLSGVDVLVDGSVADTTDANGEYELEVLNASAVSVSATKTVGDEHSLEISAANATTVDGATTLDLALHPELAGSGTESDPYEISNARELQAMNQDLSGHYVLVDDVNASGTAEWNDGKGFDPVGTADDDSGPDPAMFSGSLDGRNHSITGLSINRSDEPFVGLFGAADTTTIRDLSLTNVDIRGASEEDVGESTATGGLVGLSGNLTVSSVHVSGAIKTGYSAGGVVGSNYGGYYSDGPILDLNDVTSEVSVTTSTDDLGSASGGVIGFWGGPVTISNSRTSGDVLARGDHVGGFAGWIGTTWDEVELSTISNVSATGNVTPSGSGSIGYAGGLVGTVYNAAIDNASVTGDVKSGGGDRAGGLIARPQSETRINNSYTTGEVTGADNVGGLVGHSADEITDSYAAGSISGGTVAGIAILSVGEMDNVYWNESTTDDAVTSGEDAGAIGLTPDEMTGPDAVDNMDALDYDETWLAVDDDYPLLAWQVDSYDLALADDEIDVGDTTEATVDVTLEDGTQTSATEASSYTTEGNVSVQAGTVTGESYGTDTVTATGGGHADEASITAFGSDYRIESVDAPEIVTAEGSVTVDATIENRGNADDTVDVILAFDGHELASEPTTVAAGGETTATVTGIIPTTAETGAGRNLTVTAADDELNVSVEVRTAEPVSGTVTDGATGEPVSDLELEIDGDRPTDEPVLTDGNGSYAFDAVNGTSLEVAATDTVEGVDLETNDSVDVDGETSLDLELWPALAGNGTAEQPFEISNAHELQAVDRNLSAHYVLVENVSASETVEWNADGDDPRGFDPIGSDDAFAGTFDGDGHTVSGLSVDRSDRGGLFHEIDGSATVERVTLEDVDVEGSVWTGALAGQNNGEIRNVTATGDVDGGGSNTGGLVGYNDGGRIVDSSANVSVTGSHHTPNVGGLVGRNSGDIDRSAASGLTITSGSVDGNVGGLVGRHDALSSIDDSYATTTVSGSQDTTGGLVGQSNGPITGSFAAGPVDESGLANRAGGLVGENGHDLERSYWETNATTQSAAFGEDGADPGLTDVAGVTTENATGLTVVTELEGLAFTGPWQATEGYPRLEWERVDAIEGVRITGLDAPETVEIGEQLTVEATVINVDEESPGDLTLSIANGEDTTDASSLESLAPGETETVAFSWEPETGADGTYTITAATADDVANRTVDVGDIGLAEPREIDTPGTYELEDDITSTETVFEITADNVVLDGIGHTVTGGSENATAAEDEAGIRVTGDNVSVTNLTVRGWGSDDDPFSDGGYGIQYVGTDDGTIAEVTATENEYGIGVTEEQPGPEAAVPSNTVVHNTTATDNEVGVVIRGAVGNEADNTTVADNTIATAESAGIQLGRTTDSTIAGNTVTETGSQDSGSAVGIYVDDSVDAALEHNTVTESSLGILVAGSDGTDLVNNTARDNFGGAIGIQNAQQTTVDYLDVGASTAPNTTVSFEGENVLVAAVDDPDKNPNAASIDRYLSAEFATEDGTVRNLTVRYDDDDISQVEEEDLRLWTNASGSWTDLENSTVDPDAAVVTVETIDEGGTVGAFAPLDPSALAIDALATNSPVGEGDTLSVEATVTNVGEREADRPITLEIDGTAVDSRPLSLAGGDTDSIVLEWDTDGADPGEYEATVDVDDETATTTATIEDVSEPAEFTLGVDDDHAVTAGETATITATVTNEGDEAGTHPVVLSDGDDVLDETLVSVQGGGHETVDLEWETDETDIGEHELTVSAAEDAVTTVVSVAEPTEPAVVAVELTTVTDTVDAGDDITVEYTLENTGTETATQEIDLLVDGTVENRSTVSLEPGEMRTETRTYTTSADDAPALVVALESADDSDDATVSVETPAVDPSFHVEIVDLETELTEGDEVAVTATVTNTGDEVDTQVVSLVDTGFAEEVRDTESISLEPGDSSETTLQWQTDHGDTGSGTVTVSSDTETDAAFVTVDPDREVEGGRELEHGGTYDLGDDIDGENATVEITGNDIVLDGNGNTIEASGSDTSTIRVDDIENVTVRNLTVVHDVDESALEIGTASNVTVEALTVGDMNATTANTTLSFGGERVRVGAAELPPDGPGDRVSLERYFEATAPDGGQLTDVELGYAGQETDEFDAATITLWKFDAETETWTELEDSAVDTAAGVVSVASITEFSTFGAYALEESDSDSGGRSGGGGGGGGSSGSDDTVALELSDVQLSTAALEDGTIELTIPVDAVTGDDRVTDLELRIGTETVATAADVALESDETDAITFTDVDLAALEPGEYEFAVVGDADAGGILTISAAETRTLTVTVVDSTDDSPLEGATVAVDETSVVTDADGIATVAGLEDGSHTVTGSADDYEDATTTVELDGEDGDASLELESETAATTDDSTAADADAVAGFGPVAALVGVILLLSVALKRRYR</sequence>
<organism evidence="6 7">
    <name type="scientific">Salinadaptatus halalkaliphilus</name>
    <dbReference type="NCBI Taxonomy" id="2419781"/>
    <lineage>
        <taxon>Archaea</taxon>
        <taxon>Methanobacteriati</taxon>
        <taxon>Methanobacteriota</taxon>
        <taxon>Stenosarchaea group</taxon>
        <taxon>Halobacteria</taxon>
        <taxon>Halobacteriales</taxon>
        <taxon>Natrialbaceae</taxon>
        <taxon>Salinadaptatus</taxon>
    </lineage>
</organism>
<dbReference type="InterPro" id="IPR039448">
    <property type="entry name" value="Beta_helix"/>
</dbReference>
<evidence type="ECO:0008006" key="8">
    <source>
        <dbReference type="Google" id="ProtNLM"/>
    </source>
</evidence>
<dbReference type="Gene3D" id="2.60.40.10">
    <property type="entry name" value="Immunoglobulins"/>
    <property type="match status" value="6"/>
</dbReference>
<dbReference type="InterPro" id="IPR012334">
    <property type="entry name" value="Pectin_lyas_fold"/>
</dbReference>
<dbReference type="InterPro" id="IPR011050">
    <property type="entry name" value="Pectin_lyase_fold/virulence"/>
</dbReference>
<dbReference type="InterPro" id="IPR022441">
    <property type="entry name" value="Para_beta_helix_rpt-2"/>
</dbReference>
<feature type="domain" description="GLUG" evidence="3">
    <location>
        <begin position="1406"/>
        <end position="1431"/>
    </location>
</feature>
<dbReference type="SUPFAM" id="SSF51126">
    <property type="entry name" value="Pectin lyase-like"/>
    <property type="match status" value="3"/>
</dbReference>
<dbReference type="InterPro" id="IPR011493">
    <property type="entry name" value="GLUG"/>
</dbReference>
<feature type="transmembrane region" description="Helical" evidence="2">
    <location>
        <begin position="2839"/>
        <end position="2860"/>
    </location>
</feature>
<keyword evidence="2" id="KW-0472">Membrane</keyword>
<feature type="region of interest" description="Disordered" evidence="1">
    <location>
        <begin position="2623"/>
        <end position="2647"/>
    </location>
</feature>
<dbReference type="Gene3D" id="2.60.40.1120">
    <property type="entry name" value="Carboxypeptidase-like, regulatory domain"/>
    <property type="match status" value="3"/>
</dbReference>
<dbReference type="OrthoDB" id="103676at2157"/>
<dbReference type="SUPFAM" id="SSF49452">
    <property type="entry name" value="Starch-binding domain-like"/>
    <property type="match status" value="1"/>
</dbReference>
<evidence type="ECO:0000256" key="1">
    <source>
        <dbReference type="SAM" id="MobiDB-lite"/>
    </source>
</evidence>
<dbReference type="Pfam" id="PF13229">
    <property type="entry name" value="Beta_helix"/>
    <property type="match status" value="1"/>
</dbReference>
<dbReference type="SMART" id="SM00710">
    <property type="entry name" value="PbH1"/>
    <property type="match status" value="11"/>
</dbReference>
<dbReference type="InterPro" id="IPR013783">
    <property type="entry name" value="Ig-like_fold"/>
</dbReference>
<dbReference type="Gene3D" id="2.160.20.110">
    <property type="match status" value="4"/>
</dbReference>
<feature type="domain" description="Right handed beta helix" evidence="5">
    <location>
        <begin position="1703"/>
        <end position="1882"/>
    </location>
</feature>
<evidence type="ECO:0000259" key="4">
    <source>
        <dbReference type="Pfam" id="PF07705"/>
    </source>
</evidence>
<dbReference type="InterPro" id="IPR006626">
    <property type="entry name" value="PbH1"/>
</dbReference>
<dbReference type="Gene3D" id="2.160.20.10">
    <property type="entry name" value="Single-stranded right-handed beta-helix, Pectin lyase-like"/>
    <property type="match status" value="1"/>
</dbReference>